<comment type="caution">
    <text evidence="2">The sequence shown here is derived from an EMBL/GenBank/DDBJ whole genome shotgun (WGS) entry which is preliminary data.</text>
</comment>
<sequence>MSLADNKASGPDGLPNELFKLHWQAFKEDLMEIFSQLFSGSLQMHDYNYAHIILLPKTENAHLVTDFRPISIINYVPKLISKVLALRLKPFLPDLVAPCQTGFIRGRMIAENFIVAREMISHLNSSPRPSVLLKIDFSKAFDTVDWTFLNSILVGRGFPTKFVDWINLLLTTSVSSVLVNGCKSTPFKHNRGVRQGDPISPFLFLLAADVLARMLRGASTALSSALSSRFSTPFFLLQYADDTLIFSSVDEPTLRTLALVLHLFSKASGLHINFGKSGFIPFNLSAAQINLVASVLGFQHSDLPLTYLGLPLTLQRPNKAAFQPILDKIDERLAGWKSKLLSRAGRLTLACSVLSAIPSYFMAVFKLPTWLIKEIDKKRRRFIWGSNSQGKARIPLVSWQKLCLPKSVGGMGVLDLQLHNLALLLRWIWRLYDDPTSLWGSVARILYSPARGTTSPLNWNDAGSFFWADIRSLRFYFQLSSLVHVGNGASTSFWFDNWAGEPLQFYSKLFPKPLRTKIVLHEALPLLRQLLPKPLNLKENRIDDFLQNFSLQPRPDAVSWRWSSDGRFSVSSTYHALAIAGKVATFCKYWKIRVTPSIKFFLYLLFNNRLLTQEQLQRRQISLGSPCVLCAARPPEDSLHLFFRCPFIISVWASLRQSLGAPDLHVSHSVQESLLSSFQAMGSVPRFQVWLAVTFWGVWLERNNVVFRNAVPSSNSVQARVSQQALSCISWL</sequence>
<dbReference type="InterPro" id="IPR026960">
    <property type="entry name" value="RVT-Znf"/>
</dbReference>
<dbReference type="Pfam" id="PF13966">
    <property type="entry name" value="zf-RVT"/>
    <property type="match status" value="1"/>
</dbReference>
<dbReference type="CDD" id="cd01650">
    <property type="entry name" value="RT_nLTR_like"/>
    <property type="match status" value="1"/>
</dbReference>
<dbReference type="PANTHER" id="PTHR33116:SF78">
    <property type="entry name" value="OS12G0587133 PROTEIN"/>
    <property type="match status" value="1"/>
</dbReference>
<dbReference type="PROSITE" id="PS50878">
    <property type="entry name" value="RT_POL"/>
    <property type="match status" value="1"/>
</dbReference>
<name>A0AAV8DV64_9POAL</name>
<keyword evidence="2" id="KW-0808">Transferase</keyword>
<proteinExistence type="predicted"/>
<dbReference type="Pfam" id="PF00078">
    <property type="entry name" value="RVT_1"/>
    <property type="match status" value="1"/>
</dbReference>
<gene>
    <name evidence="2" type="ORF">LUZ62_056081</name>
</gene>
<dbReference type="GO" id="GO:0003964">
    <property type="term" value="F:RNA-directed DNA polymerase activity"/>
    <property type="evidence" value="ECO:0007669"/>
    <property type="project" value="UniProtKB-KW"/>
</dbReference>
<evidence type="ECO:0000259" key="1">
    <source>
        <dbReference type="PROSITE" id="PS50878"/>
    </source>
</evidence>
<dbReference type="EMBL" id="JAMFTS010000003">
    <property type="protein sequence ID" value="KAJ4771824.1"/>
    <property type="molecule type" value="Genomic_DNA"/>
</dbReference>
<dbReference type="AlphaFoldDB" id="A0AAV8DV64"/>
<keyword evidence="2" id="KW-0695">RNA-directed DNA polymerase</keyword>
<organism evidence="2 3">
    <name type="scientific">Rhynchospora pubera</name>
    <dbReference type="NCBI Taxonomy" id="906938"/>
    <lineage>
        <taxon>Eukaryota</taxon>
        <taxon>Viridiplantae</taxon>
        <taxon>Streptophyta</taxon>
        <taxon>Embryophyta</taxon>
        <taxon>Tracheophyta</taxon>
        <taxon>Spermatophyta</taxon>
        <taxon>Magnoliopsida</taxon>
        <taxon>Liliopsida</taxon>
        <taxon>Poales</taxon>
        <taxon>Cyperaceae</taxon>
        <taxon>Cyperoideae</taxon>
        <taxon>Rhynchosporeae</taxon>
        <taxon>Rhynchospora</taxon>
    </lineage>
</organism>
<evidence type="ECO:0000313" key="3">
    <source>
        <dbReference type="Proteomes" id="UP001140206"/>
    </source>
</evidence>
<dbReference type="InterPro" id="IPR043502">
    <property type="entry name" value="DNA/RNA_pol_sf"/>
</dbReference>
<dbReference type="Proteomes" id="UP001140206">
    <property type="component" value="Chromosome 3"/>
</dbReference>
<dbReference type="SUPFAM" id="SSF56672">
    <property type="entry name" value="DNA/RNA polymerases"/>
    <property type="match status" value="1"/>
</dbReference>
<feature type="domain" description="Reverse transcriptase" evidence="1">
    <location>
        <begin position="36"/>
        <end position="312"/>
    </location>
</feature>
<keyword evidence="3" id="KW-1185">Reference proteome</keyword>
<evidence type="ECO:0000313" key="2">
    <source>
        <dbReference type="EMBL" id="KAJ4771824.1"/>
    </source>
</evidence>
<accession>A0AAV8DV64</accession>
<reference evidence="2" key="1">
    <citation type="submission" date="2022-08" db="EMBL/GenBank/DDBJ databases">
        <authorList>
            <person name="Marques A."/>
        </authorList>
    </citation>
    <scope>NUCLEOTIDE SEQUENCE</scope>
    <source>
        <strain evidence="2">RhyPub2mFocal</strain>
        <tissue evidence="2">Leaves</tissue>
    </source>
</reference>
<dbReference type="PANTHER" id="PTHR33116">
    <property type="entry name" value="REVERSE TRANSCRIPTASE ZINC-BINDING DOMAIN-CONTAINING PROTEIN-RELATED-RELATED"/>
    <property type="match status" value="1"/>
</dbReference>
<keyword evidence="2" id="KW-0548">Nucleotidyltransferase</keyword>
<dbReference type="InterPro" id="IPR000477">
    <property type="entry name" value="RT_dom"/>
</dbReference>
<protein>
    <submittedName>
        <fullName evidence="2">RNA-directed DNA polymerase (Reverse transcriptase)-related family protein</fullName>
    </submittedName>
</protein>